<protein>
    <submittedName>
        <fullName evidence="10">ABC transporter permease</fullName>
    </submittedName>
</protein>
<evidence type="ECO:0000256" key="4">
    <source>
        <dbReference type="ARBA" id="ARBA00022475"/>
    </source>
</evidence>
<dbReference type="GO" id="GO:0140359">
    <property type="term" value="F:ABC-type transporter activity"/>
    <property type="evidence" value="ECO:0007669"/>
    <property type="project" value="InterPro"/>
</dbReference>
<dbReference type="PANTHER" id="PTHR30294:SF29">
    <property type="entry name" value="MULTIDRUG ABC TRANSPORTER PERMEASE YBHS-RELATED"/>
    <property type="match status" value="1"/>
</dbReference>
<dbReference type="PROSITE" id="PS51012">
    <property type="entry name" value="ABC_TM2"/>
    <property type="match status" value="1"/>
</dbReference>
<feature type="transmembrane region" description="Helical" evidence="8">
    <location>
        <begin position="289"/>
        <end position="313"/>
    </location>
</feature>
<evidence type="ECO:0000256" key="6">
    <source>
        <dbReference type="ARBA" id="ARBA00022989"/>
    </source>
</evidence>
<feature type="domain" description="ABC transmembrane type-2" evidence="9">
    <location>
        <begin position="161"/>
        <end position="404"/>
    </location>
</feature>
<accession>A0A5J6SIQ3</accession>
<evidence type="ECO:0000256" key="7">
    <source>
        <dbReference type="ARBA" id="ARBA00023136"/>
    </source>
</evidence>
<keyword evidence="3" id="KW-0813">Transport</keyword>
<evidence type="ECO:0000256" key="8">
    <source>
        <dbReference type="SAM" id="Phobius"/>
    </source>
</evidence>
<reference evidence="10 11" key="1">
    <citation type="submission" date="2018-07" db="EMBL/GenBank/DDBJ databases">
        <title>Complete genome sequence of Psychrobacillus sp. PB01, isolated from iceberg, and comparative genome analysis of Psychrobacillus strains.</title>
        <authorList>
            <person name="Lee P.C."/>
        </authorList>
    </citation>
    <scope>NUCLEOTIDE SEQUENCE [LARGE SCALE GENOMIC DNA]</scope>
    <source>
        <strain evidence="10 11">PB01</strain>
    </source>
</reference>
<evidence type="ECO:0000256" key="5">
    <source>
        <dbReference type="ARBA" id="ARBA00022692"/>
    </source>
</evidence>
<keyword evidence="5 8" id="KW-0812">Transmembrane</keyword>
<dbReference type="InterPro" id="IPR047817">
    <property type="entry name" value="ABC2_TM_bact-type"/>
</dbReference>
<name>A0A5J6SIQ3_9BACI</name>
<feature type="transmembrane region" description="Helical" evidence="8">
    <location>
        <begin position="381"/>
        <end position="401"/>
    </location>
</feature>
<feature type="transmembrane region" description="Helical" evidence="8">
    <location>
        <begin position="325"/>
        <end position="351"/>
    </location>
</feature>
<sequence length="408" mass="45396">MFIAFMKKQFLFFLRRPQELLILLLMPFVLISILGFALGSIMDGDGGPPMKLKVAIVEHTSEQQELTDIIEQFGKITDVHNLLPITSLKEQLFNNEEVNSFIILETLSADQLDEAKKDGVYDAIIEVPEHFNLNTIQAIFIENQKKPELILYSNETKSLSANVVQSLIDSFQQQYSRTVLLGKNNLLEPMNVNIISDIQTIDKHKPVEARAYYTIGMSVMFVLFAAVKASTMAYDEKKLHLFDRILLANVSRWTYLLSIFASTLLLVFIQLSVLFGGAFLVYGVKFPTLSLFILITIMLSSVIGAIATLLTSINFRTESKNASNLFQAMFASVLSFLGGSFFQVSSISAFFNTVGNLTPNGAAMSAYLKLMQGDGLKEISSHLYVLAILTIVLLSVSILLFPRKGGVV</sequence>
<proteinExistence type="inferred from homology"/>
<evidence type="ECO:0000256" key="2">
    <source>
        <dbReference type="ARBA" id="ARBA00007783"/>
    </source>
</evidence>
<evidence type="ECO:0000259" key="9">
    <source>
        <dbReference type="PROSITE" id="PS51012"/>
    </source>
</evidence>
<evidence type="ECO:0000256" key="3">
    <source>
        <dbReference type="ARBA" id="ARBA00022448"/>
    </source>
</evidence>
<keyword evidence="4" id="KW-1003">Cell membrane</keyword>
<evidence type="ECO:0000313" key="11">
    <source>
        <dbReference type="Proteomes" id="UP000325517"/>
    </source>
</evidence>
<dbReference type="RefSeq" id="WP_151698787.1">
    <property type="nucleotide sequence ID" value="NZ_CP031223.1"/>
</dbReference>
<dbReference type="InterPro" id="IPR051449">
    <property type="entry name" value="ABC-2_transporter_component"/>
</dbReference>
<organism evidence="10 11">
    <name type="scientific">Psychrobacillus glaciei</name>
    <dbReference type="NCBI Taxonomy" id="2283160"/>
    <lineage>
        <taxon>Bacteria</taxon>
        <taxon>Bacillati</taxon>
        <taxon>Bacillota</taxon>
        <taxon>Bacilli</taxon>
        <taxon>Bacillales</taxon>
        <taxon>Bacillaceae</taxon>
        <taxon>Psychrobacillus</taxon>
    </lineage>
</organism>
<dbReference type="EMBL" id="CP031223">
    <property type="protein sequence ID" value="QFF97846.1"/>
    <property type="molecule type" value="Genomic_DNA"/>
</dbReference>
<comment type="similarity">
    <text evidence="2">Belongs to the ABC-2 integral membrane protein family.</text>
</comment>
<feature type="transmembrane region" description="Helical" evidence="8">
    <location>
        <begin position="20"/>
        <end position="42"/>
    </location>
</feature>
<dbReference type="OrthoDB" id="3078158at2"/>
<dbReference type="GO" id="GO:0005886">
    <property type="term" value="C:plasma membrane"/>
    <property type="evidence" value="ECO:0007669"/>
    <property type="project" value="UniProtKB-SubCell"/>
</dbReference>
<keyword evidence="7 8" id="KW-0472">Membrane</keyword>
<dbReference type="AlphaFoldDB" id="A0A5J6SIQ3"/>
<feature type="transmembrane region" description="Helical" evidence="8">
    <location>
        <begin position="211"/>
        <end position="234"/>
    </location>
</feature>
<keyword evidence="11" id="KW-1185">Reference proteome</keyword>
<gene>
    <name evidence="10" type="ORF">PB01_02915</name>
</gene>
<evidence type="ECO:0000313" key="10">
    <source>
        <dbReference type="EMBL" id="QFF97846.1"/>
    </source>
</evidence>
<feature type="transmembrane region" description="Helical" evidence="8">
    <location>
        <begin position="255"/>
        <end position="283"/>
    </location>
</feature>
<dbReference type="Pfam" id="PF12698">
    <property type="entry name" value="ABC2_membrane_3"/>
    <property type="match status" value="1"/>
</dbReference>
<dbReference type="KEGG" id="psyo:PB01_02915"/>
<dbReference type="PANTHER" id="PTHR30294">
    <property type="entry name" value="MEMBRANE COMPONENT OF ABC TRANSPORTER YHHJ-RELATED"/>
    <property type="match status" value="1"/>
</dbReference>
<keyword evidence="6 8" id="KW-1133">Transmembrane helix</keyword>
<dbReference type="Proteomes" id="UP000325517">
    <property type="component" value="Chromosome"/>
</dbReference>
<comment type="subcellular location">
    <subcellularLocation>
        <location evidence="1">Cell membrane</location>
        <topology evidence="1">Multi-pass membrane protein</topology>
    </subcellularLocation>
</comment>
<dbReference type="InterPro" id="IPR013525">
    <property type="entry name" value="ABC2_TM"/>
</dbReference>
<evidence type="ECO:0000256" key="1">
    <source>
        <dbReference type="ARBA" id="ARBA00004651"/>
    </source>
</evidence>